<keyword evidence="1" id="KW-0175">Coiled coil</keyword>
<sequence length="82" mass="9795">MDRVEELIQKSKLLVNKYKNLLETNKAQELKIKELEDEINKFKNIEEENQNLAVQISELTKERNEIRQRVEEIVDEIDQLGI</sequence>
<evidence type="ECO:0000313" key="2">
    <source>
        <dbReference type="EMBL" id="OGF66019.1"/>
    </source>
</evidence>
<reference evidence="2 3" key="1">
    <citation type="journal article" date="2016" name="Nat. Commun.">
        <title>Thousands of microbial genomes shed light on interconnected biogeochemical processes in an aquifer system.</title>
        <authorList>
            <person name="Anantharaman K."/>
            <person name="Brown C.T."/>
            <person name="Hug L.A."/>
            <person name="Sharon I."/>
            <person name="Castelle C.J."/>
            <person name="Probst A.J."/>
            <person name="Thomas B.C."/>
            <person name="Singh A."/>
            <person name="Wilkins M.J."/>
            <person name="Karaoz U."/>
            <person name="Brodie E.L."/>
            <person name="Williams K.H."/>
            <person name="Hubbard S.S."/>
            <person name="Banfield J.F."/>
        </authorList>
    </citation>
    <scope>NUCLEOTIDE SEQUENCE [LARGE SCALE GENOMIC DNA]</scope>
</reference>
<feature type="coiled-coil region" evidence="1">
    <location>
        <begin position="1"/>
        <end position="76"/>
    </location>
</feature>
<evidence type="ECO:0000256" key="1">
    <source>
        <dbReference type="SAM" id="Coils"/>
    </source>
</evidence>
<proteinExistence type="predicted"/>
<evidence type="ECO:0008006" key="4">
    <source>
        <dbReference type="Google" id="ProtNLM"/>
    </source>
</evidence>
<dbReference type="Proteomes" id="UP000178943">
    <property type="component" value="Unassembled WGS sequence"/>
</dbReference>
<name>A0A1F5VRP7_9BACT</name>
<protein>
    <recommendedName>
        <fullName evidence="4">Cell division protein ZapB</fullName>
    </recommendedName>
</protein>
<dbReference type="AlphaFoldDB" id="A0A1F5VRP7"/>
<dbReference type="STRING" id="1817863.A2Y62_06115"/>
<dbReference type="EMBL" id="MFGW01000099">
    <property type="protein sequence ID" value="OGF66019.1"/>
    <property type="molecule type" value="Genomic_DNA"/>
</dbReference>
<accession>A0A1F5VRP7</accession>
<organism evidence="2 3">
    <name type="scientific">Candidatus Fischerbacteria bacterium RBG_13_37_8</name>
    <dbReference type="NCBI Taxonomy" id="1817863"/>
    <lineage>
        <taxon>Bacteria</taxon>
        <taxon>Candidatus Fischeribacteriota</taxon>
    </lineage>
</organism>
<comment type="caution">
    <text evidence="2">The sequence shown here is derived from an EMBL/GenBank/DDBJ whole genome shotgun (WGS) entry which is preliminary data.</text>
</comment>
<evidence type="ECO:0000313" key="3">
    <source>
        <dbReference type="Proteomes" id="UP000178943"/>
    </source>
</evidence>
<gene>
    <name evidence="2" type="ORF">A2Y62_06115</name>
</gene>